<dbReference type="InterPro" id="IPR032675">
    <property type="entry name" value="LRR_dom_sf"/>
</dbReference>
<dbReference type="InterPro" id="IPR057135">
    <property type="entry name" value="At4g27190-like_LRR"/>
</dbReference>
<dbReference type="FunFam" id="1.10.8.430:FF:000003">
    <property type="entry name" value="Probable disease resistance protein At5g66910"/>
    <property type="match status" value="1"/>
</dbReference>
<dbReference type="InterPro" id="IPR036388">
    <property type="entry name" value="WH-like_DNA-bd_sf"/>
</dbReference>
<dbReference type="SUPFAM" id="SSF52058">
    <property type="entry name" value="L domain-like"/>
    <property type="match status" value="1"/>
</dbReference>
<keyword evidence="3" id="KW-0677">Repeat</keyword>
<dbReference type="InterPro" id="IPR050905">
    <property type="entry name" value="Plant_NBS-LRR"/>
</dbReference>
<protein>
    <recommendedName>
        <fullName evidence="12">NB-ARC domain-containing protein</fullName>
    </recommendedName>
</protein>
<evidence type="ECO:0000259" key="9">
    <source>
        <dbReference type="Pfam" id="PF23247"/>
    </source>
</evidence>
<dbReference type="EMBL" id="JAWXYG010000002">
    <property type="protein sequence ID" value="KAK4279301.1"/>
    <property type="molecule type" value="Genomic_DNA"/>
</dbReference>
<keyword evidence="7" id="KW-0175">Coiled coil</keyword>
<dbReference type="FunFam" id="3.40.50.300:FF:001091">
    <property type="entry name" value="Probable disease resistance protein At1g61300"/>
    <property type="match status" value="1"/>
</dbReference>
<feature type="domain" description="NB-ARC" evidence="8">
    <location>
        <begin position="164"/>
        <end position="334"/>
    </location>
</feature>
<dbReference type="InterPro" id="IPR027417">
    <property type="entry name" value="P-loop_NTPase"/>
</dbReference>
<dbReference type="Gene3D" id="1.10.10.10">
    <property type="entry name" value="Winged helix-like DNA-binding domain superfamily/Winged helix DNA-binding domain"/>
    <property type="match status" value="1"/>
</dbReference>
<gene>
    <name evidence="10" type="ORF">QN277_011100</name>
</gene>
<evidence type="ECO:0000313" key="10">
    <source>
        <dbReference type="EMBL" id="KAK4279301.1"/>
    </source>
</evidence>
<dbReference type="InterPro" id="IPR002182">
    <property type="entry name" value="NB-ARC"/>
</dbReference>
<dbReference type="Gene3D" id="3.80.10.10">
    <property type="entry name" value="Ribonuclease Inhibitor"/>
    <property type="match status" value="1"/>
</dbReference>
<feature type="domain" description="Disease resistance protein At4g27190-like leucine-rich repeats" evidence="9">
    <location>
        <begin position="737"/>
        <end position="838"/>
    </location>
</feature>
<dbReference type="PANTHER" id="PTHR33463">
    <property type="entry name" value="NB-ARC DOMAIN-CONTAINING PROTEIN-RELATED"/>
    <property type="match status" value="1"/>
</dbReference>
<evidence type="ECO:0008006" key="12">
    <source>
        <dbReference type="Google" id="ProtNLM"/>
    </source>
</evidence>
<dbReference type="PANTHER" id="PTHR33463:SF220">
    <property type="entry name" value="NB-ARC DOMAIN-CONTAINING PROTEIN"/>
    <property type="match status" value="1"/>
</dbReference>
<keyword evidence="6" id="KW-0067">ATP-binding</keyword>
<evidence type="ECO:0000256" key="1">
    <source>
        <dbReference type="ARBA" id="ARBA00008894"/>
    </source>
</evidence>
<evidence type="ECO:0000256" key="7">
    <source>
        <dbReference type="SAM" id="Coils"/>
    </source>
</evidence>
<comment type="similarity">
    <text evidence="1">Belongs to the disease resistance NB-LRR family.</text>
</comment>
<feature type="coiled-coil region" evidence="7">
    <location>
        <begin position="35"/>
        <end position="91"/>
    </location>
</feature>
<sequence>MDPSSFIGVIWDAAKCFCGSVEREADLVFDLENNLQLLQVKRKKLDDIKKDAEAQIKESENNPEMKISHQLNGWLQRVEGIQQELKDIEAQGAQEIQNKCSSKCCPKTCMSSYKLGKNVAKMLKGVDELASEGTIFSKDFLVAHKVPAKAIEMPPDETVGLDLMFGKVWNGIETENVGVIGLYGMGGVGKTTLLKKINNELGKGSLDFDVVMWVVISKEPNIDSIMDSIRKLIKIGNDDWSQCSNQLEKATKIYGVLKQKKFVLLLDDIWEEIELKLVGVPYPKDTNFQSKMLFTTRLENICEKLHAQMKFKVEILPEKQALELFLLKVGEETLNSHPSIPKLAEEMAMECKGLPLALIVVGSAMAGVKSMEAWKSSKRNLLESSWIASDLETNVFSILKFSYDRLPDEVHKNCFLYCALFLEDYRISVFDLIDKWIGEGLLYRNMTKSIQEVRDDCESILAKLKLSCLLEISVEDGIVMIHDMLRDMALWLACDKDIRIKKVLVQGDARVVSHDDVEKWNIVERISIMGGDQWHVPSATCPNLKTLLVRECEIIKGLQNIRYMRRLKCLELRVSGILNLPVEIGDLALLEYLSLHGEIEVHKFPMELKKLRNLKFFELKIFGGNASIPLGVIPCFQLLRIFSFYAQTNDDQKSKERKLLEEVECLPKIEELRIIITTIGGFNILFESTKLQNCIYFIHLDGLDFKMNSFLPFISKMRQMQWFQLSNCQIVDSLVLDPYRFTLLQGVSISRCHSITHVTWLKYAPLLQYLHIFHCSSMEEVIKDEATEVGIVDSSTFSSLVVLYLSLLPELNSIHKMPLSFPSLKFIKVYGCPNLKKLPLDSNHAKLKLTRIQGERYWWDNLEWDDSTIKPRFQSKFQPW</sequence>
<keyword evidence="5" id="KW-0611">Plant defense</keyword>
<accession>A0AAE1MY02</accession>
<evidence type="ECO:0000256" key="3">
    <source>
        <dbReference type="ARBA" id="ARBA00022737"/>
    </source>
</evidence>
<evidence type="ECO:0000256" key="6">
    <source>
        <dbReference type="ARBA" id="ARBA00022840"/>
    </source>
</evidence>
<dbReference type="GO" id="GO:0006952">
    <property type="term" value="P:defense response"/>
    <property type="evidence" value="ECO:0007669"/>
    <property type="project" value="UniProtKB-KW"/>
</dbReference>
<dbReference type="Proteomes" id="UP001293593">
    <property type="component" value="Unassembled WGS sequence"/>
</dbReference>
<dbReference type="GO" id="GO:0043531">
    <property type="term" value="F:ADP binding"/>
    <property type="evidence" value="ECO:0007669"/>
    <property type="project" value="InterPro"/>
</dbReference>
<keyword evidence="2" id="KW-0433">Leucine-rich repeat</keyword>
<proteinExistence type="inferred from homology"/>
<dbReference type="AlphaFoldDB" id="A0AAE1MY02"/>
<dbReference type="PRINTS" id="PR00364">
    <property type="entry name" value="DISEASERSIST"/>
</dbReference>
<evidence type="ECO:0000313" key="11">
    <source>
        <dbReference type="Proteomes" id="UP001293593"/>
    </source>
</evidence>
<evidence type="ECO:0000256" key="4">
    <source>
        <dbReference type="ARBA" id="ARBA00022741"/>
    </source>
</evidence>
<dbReference type="Pfam" id="PF00931">
    <property type="entry name" value="NB-ARC"/>
    <property type="match status" value="1"/>
</dbReference>
<comment type="caution">
    <text evidence="10">The sequence shown here is derived from an EMBL/GenBank/DDBJ whole genome shotgun (WGS) entry which is preliminary data.</text>
</comment>
<dbReference type="FunFam" id="1.10.10.10:FF:000322">
    <property type="entry name" value="Probable disease resistance protein At1g63360"/>
    <property type="match status" value="1"/>
</dbReference>
<name>A0AAE1MY02_9FABA</name>
<dbReference type="InterPro" id="IPR042197">
    <property type="entry name" value="Apaf_helical"/>
</dbReference>
<dbReference type="Pfam" id="PF23247">
    <property type="entry name" value="LRR_RPS2"/>
    <property type="match status" value="1"/>
</dbReference>
<dbReference type="Gene3D" id="1.10.8.430">
    <property type="entry name" value="Helical domain of apoptotic protease-activating factors"/>
    <property type="match status" value="1"/>
</dbReference>
<dbReference type="Gene3D" id="3.40.50.300">
    <property type="entry name" value="P-loop containing nucleotide triphosphate hydrolases"/>
    <property type="match status" value="1"/>
</dbReference>
<dbReference type="GO" id="GO:0005524">
    <property type="term" value="F:ATP binding"/>
    <property type="evidence" value="ECO:0007669"/>
    <property type="project" value="UniProtKB-KW"/>
</dbReference>
<keyword evidence="11" id="KW-1185">Reference proteome</keyword>
<reference evidence="10" key="1">
    <citation type="submission" date="2023-10" db="EMBL/GenBank/DDBJ databases">
        <title>Chromosome-level genome of the transformable northern wattle, Acacia crassicarpa.</title>
        <authorList>
            <person name="Massaro I."/>
            <person name="Sinha N.R."/>
            <person name="Poethig S."/>
            <person name="Leichty A.R."/>
        </authorList>
    </citation>
    <scope>NUCLEOTIDE SEQUENCE</scope>
    <source>
        <strain evidence="10">Acra3RX</strain>
        <tissue evidence="10">Leaf</tissue>
    </source>
</reference>
<keyword evidence="4" id="KW-0547">Nucleotide-binding</keyword>
<evidence type="ECO:0000256" key="5">
    <source>
        <dbReference type="ARBA" id="ARBA00022821"/>
    </source>
</evidence>
<organism evidence="10 11">
    <name type="scientific">Acacia crassicarpa</name>
    <name type="common">northern wattle</name>
    <dbReference type="NCBI Taxonomy" id="499986"/>
    <lineage>
        <taxon>Eukaryota</taxon>
        <taxon>Viridiplantae</taxon>
        <taxon>Streptophyta</taxon>
        <taxon>Embryophyta</taxon>
        <taxon>Tracheophyta</taxon>
        <taxon>Spermatophyta</taxon>
        <taxon>Magnoliopsida</taxon>
        <taxon>eudicotyledons</taxon>
        <taxon>Gunneridae</taxon>
        <taxon>Pentapetalae</taxon>
        <taxon>rosids</taxon>
        <taxon>fabids</taxon>
        <taxon>Fabales</taxon>
        <taxon>Fabaceae</taxon>
        <taxon>Caesalpinioideae</taxon>
        <taxon>mimosoid clade</taxon>
        <taxon>Acacieae</taxon>
        <taxon>Acacia</taxon>
    </lineage>
</organism>
<evidence type="ECO:0000256" key="2">
    <source>
        <dbReference type="ARBA" id="ARBA00022614"/>
    </source>
</evidence>
<evidence type="ECO:0000259" key="8">
    <source>
        <dbReference type="Pfam" id="PF00931"/>
    </source>
</evidence>
<dbReference type="SUPFAM" id="SSF52540">
    <property type="entry name" value="P-loop containing nucleoside triphosphate hydrolases"/>
    <property type="match status" value="1"/>
</dbReference>